<dbReference type="GO" id="GO:0005739">
    <property type="term" value="C:mitochondrion"/>
    <property type="evidence" value="ECO:0007669"/>
    <property type="project" value="UniProtKB-SubCell"/>
</dbReference>
<dbReference type="PANTHER" id="PTHR43176">
    <property type="entry name" value="3-HYDROXYISOBUTYRYL-COA HYDROLASE-RELATED"/>
    <property type="match status" value="1"/>
</dbReference>
<evidence type="ECO:0000256" key="1">
    <source>
        <dbReference type="ARBA" id="ARBA00001709"/>
    </source>
</evidence>
<dbReference type="GO" id="GO:0003860">
    <property type="term" value="F:3-hydroxyisobutyryl-CoA hydrolase activity"/>
    <property type="evidence" value="ECO:0007669"/>
    <property type="project" value="UniProtKB-EC"/>
</dbReference>
<dbReference type="CDD" id="cd06558">
    <property type="entry name" value="crotonase-like"/>
    <property type="match status" value="1"/>
</dbReference>
<keyword evidence="9" id="KW-1185">Reference proteome</keyword>
<dbReference type="Pfam" id="PF16113">
    <property type="entry name" value="ECH_2"/>
    <property type="match status" value="1"/>
</dbReference>
<dbReference type="STRING" id="1314790.A0A1Y1X4T4"/>
<protein>
    <recommendedName>
        <fullName evidence="3">3-hydroxyisobutyryl-CoA hydrolase</fullName>
        <ecNumber evidence="3">3.1.2.4</ecNumber>
    </recommendedName>
    <alternativeName>
        <fullName evidence="6">3-hydroxyisobutyryl-coenzyme A hydrolase</fullName>
    </alternativeName>
</protein>
<evidence type="ECO:0000256" key="6">
    <source>
        <dbReference type="ARBA" id="ARBA00031181"/>
    </source>
</evidence>
<dbReference type="Proteomes" id="UP000193498">
    <property type="component" value="Unassembled WGS sequence"/>
</dbReference>
<dbReference type="InterPro" id="IPR018376">
    <property type="entry name" value="Enoyl-CoA_hyd/isom_CS"/>
</dbReference>
<accession>A0A1Y1X4T4</accession>
<evidence type="ECO:0000313" key="9">
    <source>
        <dbReference type="Proteomes" id="UP000193498"/>
    </source>
</evidence>
<evidence type="ECO:0000256" key="5">
    <source>
        <dbReference type="ARBA" id="ARBA00023128"/>
    </source>
</evidence>
<keyword evidence="5" id="KW-0496">Mitochondrion</keyword>
<sequence length="427" mass="47910">MNVSTQDSEVLYEKLDGGRIFLLNRPKVLNSLNLPIIRHIYSQLQVWDRSEECKIIIIKSSSPKAYCAGGDVVAVVNGVKTGDSNSITFFEEEYRLNHALATLKTPLVAFINGITMGGGVGLSVHSPFRVATESTMFAMPETRIGFLPDVGGSFFLPRLDGETGTYLALTGERLKGEDTLYAGIATHFVPAARLEALEKRLCQLNSSDLEEINKTIEGFVAESTGHKYSLAKYRDTIDRCFKYNTMEEIFEALENDDSEFAKKTLKTLGEMSPTSLKVTLQALRSGRNMDIAACLRMEYRLVQSFLKEHDFAEGVTKALITKTRDPKWSPSTIYEVDDRHIQENYFLANHPHSLVLSNPASFLEYPYRHLALPSETELKEFLIARQPFTADPKAIVEEYLSGRPDKRGILEKMLGLIETNKKSSVQE</sequence>
<comment type="catalytic activity">
    <reaction evidence="1">
        <text>3-hydroxy-2-methylpropanoyl-CoA + H2O = 3-hydroxy-2-methylpropanoate + CoA + H(+)</text>
        <dbReference type="Rhea" id="RHEA:20888"/>
        <dbReference type="ChEBI" id="CHEBI:11805"/>
        <dbReference type="ChEBI" id="CHEBI:15377"/>
        <dbReference type="ChEBI" id="CHEBI:15378"/>
        <dbReference type="ChEBI" id="CHEBI:57287"/>
        <dbReference type="ChEBI" id="CHEBI:57340"/>
        <dbReference type="EC" id="3.1.2.4"/>
    </reaction>
</comment>
<dbReference type="InParanoid" id="A0A1Y1X4T4"/>
<dbReference type="InterPro" id="IPR045004">
    <property type="entry name" value="ECH_dom"/>
</dbReference>
<gene>
    <name evidence="8" type="ORF">K493DRAFT_331940</name>
</gene>
<dbReference type="GO" id="GO:0006574">
    <property type="term" value="P:L-valine catabolic process"/>
    <property type="evidence" value="ECO:0007669"/>
    <property type="project" value="TreeGrafter"/>
</dbReference>
<evidence type="ECO:0000256" key="3">
    <source>
        <dbReference type="ARBA" id="ARBA00011915"/>
    </source>
</evidence>
<dbReference type="PROSITE" id="PS00166">
    <property type="entry name" value="ENOYL_COA_HYDRATASE"/>
    <property type="match status" value="1"/>
</dbReference>
<dbReference type="AlphaFoldDB" id="A0A1Y1X4T4"/>
<dbReference type="PANTHER" id="PTHR43176:SF3">
    <property type="entry name" value="3-HYDROXYISOBUTYRYL-COA HYDROLASE, MITOCHONDRIAL"/>
    <property type="match status" value="1"/>
</dbReference>
<dbReference type="FunCoup" id="A0A1Y1X4T4">
    <property type="interactions" value="634"/>
</dbReference>
<feature type="domain" description="Enoyl-CoA hydratase/isomerase" evidence="7">
    <location>
        <begin position="20"/>
        <end position="343"/>
    </location>
</feature>
<evidence type="ECO:0000256" key="4">
    <source>
        <dbReference type="ARBA" id="ARBA00022801"/>
    </source>
</evidence>
<dbReference type="SUPFAM" id="SSF52096">
    <property type="entry name" value="ClpP/crotonase"/>
    <property type="match status" value="1"/>
</dbReference>
<evidence type="ECO:0000259" key="7">
    <source>
        <dbReference type="Pfam" id="PF16113"/>
    </source>
</evidence>
<comment type="subcellular location">
    <subcellularLocation>
        <location evidence="2">Mitochondrion</location>
    </subcellularLocation>
</comment>
<dbReference type="FunFam" id="3.90.226.10:FF:000026">
    <property type="entry name" value="3-hydroxyisobutyryl-CoA hydrolase, mitochondrial"/>
    <property type="match status" value="1"/>
</dbReference>
<proteinExistence type="predicted"/>
<dbReference type="EC" id="3.1.2.4" evidence="3"/>
<evidence type="ECO:0000256" key="2">
    <source>
        <dbReference type="ARBA" id="ARBA00004173"/>
    </source>
</evidence>
<evidence type="ECO:0000313" key="8">
    <source>
        <dbReference type="EMBL" id="ORX80819.1"/>
    </source>
</evidence>
<name>A0A1Y1X4T4_9FUNG</name>
<comment type="caution">
    <text evidence="8">The sequence shown here is derived from an EMBL/GenBank/DDBJ whole genome shotgun (WGS) entry which is preliminary data.</text>
</comment>
<dbReference type="EMBL" id="MCFE01000727">
    <property type="protein sequence ID" value="ORX80819.1"/>
    <property type="molecule type" value="Genomic_DNA"/>
</dbReference>
<dbReference type="NCBIfam" id="NF004127">
    <property type="entry name" value="PRK05617.1"/>
    <property type="match status" value="1"/>
</dbReference>
<keyword evidence="4" id="KW-0378">Hydrolase</keyword>
<dbReference type="Gene3D" id="3.90.226.10">
    <property type="entry name" value="2-enoyl-CoA Hydratase, Chain A, domain 1"/>
    <property type="match status" value="1"/>
</dbReference>
<dbReference type="InterPro" id="IPR032259">
    <property type="entry name" value="HIBYL-CoA-H"/>
</dbReference>
<reference evidence="8 9" key="1">
    <citation type="submission" date="2016-07" db="EMBL/GenBank/DDBJ databases">
        <title>Pervasive Adenine N6-methylation of Active Genes in Fungi.</title>
        <authorList>
            <consortium name="DOE Joint Genome Institute"/>
            <person name="Mondo S.J."/>
            <person name="Dannebaum R.O."/>
            <person name="Kuo R.C."/>
            <person name="Labutti K."/>
            <person name="Haridas S."/>
            <person name="Kuo A."/>
            <person name="Salamov A."/>
            <person name="Ahrendt S.R."/>
            <person name="Lipzen A."/>
            <person name="Sullivan W."/>
            <person name="Andreopoulos W.B."/>
            <person name="Clum A."/>
            <person name="Lindquist E."/>
            <person name="Daum C."/>
            <person name="Ramamoorthy G.K."/>
            <person name="Gryganskyi A."/>
            <person name="Culley D."/>
            <person name="Magnuson J.K."/>
            <person name="James T.Y."/>
            <person name="O'Malley M.A."/>
            <person name="Stajich J.E."/>
            <person name="Spatafora J.W."/>
            <person name="Visel A."/>
            <person name="Grigoriev I.V."/>
        </authorList>
    </citation>
    <scope>NUCLEOTIDE SEQUENCE [LARGE SCALE GENOMIC DNA]</scope>
    <source>
        <strain evidence="8 9">CBS 931.73</strain>
    </source>
</reference>
<organism evidence="8 9">
    <name type="scientific">Basidiobolus meristosporus CBS 931.73</name>
    <dbReference type="NCBI Taxonomy" id="1314790"/>
    <lineage>
        <taxon>Eukaryota</taxon>
        <taxon>Fungi</taxon>
        <taxon>Fungi incertae sedis</taxon>
        <taxon>Zoopagomycota</taxon>
        <taxon>Entomophthoromycotina</taxon>
        <taxon>Basidiobolomycetes</taxon>
        <taxon>Basidiobolales</taxon>
        <taxon>Basidiobolaceae</taxon>
        <taxon>Basidiobolus</taxon>
    </lineage>
</organism>
<dbReference type="InterPro" id="IPR029045">
    <property type="entry name" value="ClpP/crotonase-like_dom_sf"/>
</dbReference>
<dbReference type="OrthoDB" id="1737613at2759"/>